<dbReference type="GO" id="GO:0006744">
    <property type="term" value="P:ubiquinone biosynthetic process"/>
    <property type="evidence" value="ECO:0007669"/>
    <property type="project" value="UniProtKB-UniRule"/>
</dbReference>
<evidence type="ECO:0000256" key="4">
    <source>
        <dbReference type="ARBA" id="ARBA00022688"/>
    </source>
</evidence>
<dbReference type="InterPro" id="IPR013718">
    <property type="entry name" value="COQ9_C"/>
</dbReference>
<comment type="similarity">
    <text evidence="3 8">Belongs to the COQ9 family.</text>
</comment>
<organism evidence="10 11">
    <name type="scientific">Adineta steineri</name>
    <dbReference type="NCBI Taxonomy" id="433720"/>
    <lineage>
        <taxon>Eukaryota</taxon>
        <taxon>Metazoa</taxon>
        <taxon>Spiralia</taxon>
        <taxon>Gnathifera</taxon>
        <taxon>Rotifera</taxon>
        <taxon>Eurotatoria</taxon>
        <taxon>Bdelloidea</taxon>
        <taxon>Adinetida</taxon>
        <taxon>Adinetidae</taxon>
        <taxon>Adineta</taxon>
    </lineage>
</organism>
<dbReference type="PANTHER" id="PTHR21427">
    <property type="entry name" value="UBIQUINONE BIOSYNTHESIS PROTEIN COQ9, MITOCHONDRIAL"/>
    <property type="match status" value="1"/>
</dbReference>
<dbReference type="AlphaFoldDB" id="A0A814LGA8"/>
<comment type="caution">
    <text evidence="10">The sequence shown here is derived from an EMBL/GenBank/DDBJ whole genome shotgun (WGS) entry which is preliminary data.</text>
</comment>
<dbReference type="OrthoDB" id="619536at2759"/>
<keyword evidence="11" id="KW-1185">Reference proteome</keyword>
<reference evidence="10" key="1">
    <citation type="submission" date="2021-02" db="EMBL/GenBank/DDBJ databases">
        <authorList>
            <person name="Nowell W R."/>
        </authorList>
    </citation>
    <scope>NUCLEOTIDE SEQUENCE</scope>
</reference>
<dbReference type="EMBL" id="CAJNOM010000108">
    <property type="protein sequence ID" value="CAF1064767.1"/>
    <property type="molecule type" value="Genomic_DNA"/>
</dbReference>
<dbReference type="InterPro" id="IPR012762">
    <property type="entry name" value="Ubiq_biosynth_COQ9"/>
</dbReference>
<evidence type="ECO:0000256" key="1">
    <source>
        <dbReference type="ARBA" id="ARBA00004173"/>
    </source>
</evidence>
<evidence type="ECO:0000256" key="8">
    <source>
        <dbReference type="RuleBase" id="RU366063"/>
    </source>
</evidence>
<dbReference type="Pfam" id="PF08511">
    <property type="entry name" value="COQ9"/>
    <property type="match status" value="1"/>
</dbReference>
<comment type="function">
    <text evidence="8">Membrane-associated protein that warps the membrane surface to access and bind aromatic isoprenes with high specificity, including ubiquinone (CoQ) isoprene intermediates and presents them directly to Coq7, therefore facilitating the Coq7-mediated hydroxylase step. Participates in the biosynthesis of coenzyme Q, also named ubiquinone, an essential lipid-soluble electron transporter for aerobic cellular respiration.</text>
</comment>
<evidence type="ECO:0000313" key="10">
    <source>
        <dbReference type="EMBL" id="CAF1064767.1"/>
    </source>
</evidence>
<evidence type="ECO:0000256" key="7">
    <source>
        <dbReference type="ARBA" id="ARBA00023128"/>
    </source>
</evidence>
<evidence type="ECO:0000256" key="6">
    <source>
        <dbReference type="ARBA" id="ARBA00023121"/>
    </source>
</evidence>
<sequence length="84" mass="9692">MSDIIDALAQKDLPPNAKRAWKSLLDLANDALLSIDDTSTDIEWYIKRLSIATIYRSAEIYMLQDQSVDKTETISFLERHLNDY</sequence>
<gene>
    <name evidence="10" type="ORF">QVE165_LOCUS18355</name>
</gene>
<dbReference type="GO" id="GO:0005743">
    <property type="term" value="C:mitochondrial inner membrane"/>
    <property type="evidence" value="ECO:0007669"/>
    <property type="project" value="TreeGrafter"/>
</dbReference>
<accession>A0A814LGA8</accession>
<dbReference type="PANTHER" id="PTHR21427:SF19">
    <property type="entry name" value="UBIQUINONE BIOSYNTHESIS PROTEIN COQ9, MITOCHONDRIAL"/>
    <property type="match status" value="1"/>
</dbReference>
<comment type="pathway">
    <text evidence="2 8">Cofactor biosynthesis; ubiquinone biosynthesis.</text>
</comment>
<keyword evidence="5" id="KW-0809">Transit peptide</keyword>
<dbReference type="UniPathway" id="UPA00232"/>
<evidence type="ECO:0000313" key="11">
    <source>
        <dbReference type="Proteomes" id="UP000663832"/>
    </source>
</evidence>
<comment type="subcellular location">
    <subcellularLocation>
        <location evidence="1 8">Mitochondrion</location>
    </subcellularLocation>
</comment>
<keyword evidence="4 8" id="KW-0831">Ubiquinone biosynthesis</keyword>
<proteinExistence type="inferred from homology"/>
<keyword evidence="7 8" id="KW-0496">Mitochondrion</keyword>
<protein>
    <recommendedName>
        <fullName evidence="8">Ubiquinone biosynthesis protein</fullName>
    </recommendedName>
</protein>
<dbReference type="Proteomes" id="UP000663832">
    <property type="component" value="Unassembled WGS sequence"/>
</dbReference>
<feature type="domain" description="COQ9 C-terminal" evidence="9">
    <location>
        <begin position="19"/>
        <end position="83"/>
    </location>
</feature>
<evidence type="ECO:0000259" key="9">
    <source>
        <dbReference type="Pfam" id="PF08511"/>
    </source>
</evidence>
<evidence type="ECO:0000256" key="3">
    <source>
        <dbReference type="ARBA" id="ARBA00010766"/>
    </source>
</evidence>
<dbReference type="GO" id="GO:0008289">
    <property type="term" value="F:lipid binding"/>
    <property type="evidence" value="ECO:0007669"/>
    <property type="project" value="UniProtKB-UniRule"/>
</dbReference>
<evidence type="ECO:0000256" key="2">
    <source>
        <dbReference type="ARBA" id="ARBA00004749"/>
    </source>
</evidence>
<name>A0A814LGA8_9BILA</name>
<keyword evidence="6 8" id="KW-0446">Lipid-binding</keyword>
<evidence type="ECO:0000256" key="5">
    <source>
        <dbReference type="ARBA" id="ARBA00022946"/>
    </source>
</evidence>